<dbReference type="Gene3D" id="2.60.120.10">
    <property type="entry name" value="Jelly Rolls"/>
    <property type="match status" value="1"/>
</dbReference>
<dbReference type="SUPFAM" id="SSF51215">
    <property type="entry name" value="Regulatory protein AraC"/>
    <property type="match status" value="1"/>
</dbReference>
<dbReference type="InterPro" id="IPR018060">
    <property type="entry name" value="HTH_AraC"/>
</dbReference>
<proteinExistence type="predicted"/>
<dbReference type="PANTHER" id="PTHR43280">
    <property type="entry name" value="ARAC-FAMILY TRANSCRIPTIONAL REGULATOR"/>
    <property type="match status" value="1"/>
</dbReference>
<evidence type="ECO:0000256" key="2">
    <source>
        <dbReference type="ARBA" id="ARBA00023125"/>
    </source>
</evidence>
<gene>
    <name evidence="5" type="ORF">SAMN05421842_11227</name>
</gene>
<dbReference type="Pfam" id="PF00165">
    <property type="entry name" value="HTH_AraC"/>
    <property type="match status" value="1"/>
</dbReference>
<dbReference type="GO" id="GO:0043565">
    <property type="term" value="F:sequence-specific DNA binding"/>
    <property type="evidence" value="ECO:0007669"/>
    <property type="project" value="InterPro"/>
</dbReference>
<dbReference type="STRING" id="119641.SAMN05421842_11227"/>
<accession>A0A1I1MSZ5</accession>
<evidence type="ECO:0000259" key="4">
    <source>
        <dbReference type="PROSITE" id="PS01124"/>
    </source>
</evidence>
<sequence length="263" mass="30358">MEKYLLSSQKDAINHGDQLAPYSYYHCIIPTVLPDVLLHWHVEVEVTFVRDGSATYQIGEETFHSQKGDLIFISPNTLHSVYPIAGLTQISDTLVFHLDLLGYSVMDQCTLTYLRPLFNGSLRLLSHINQNHPSYLEMSACINEIFICIKNKDTYLELILKEKLYHLLYLLFKYQCFMKTNISGTTSIYMGKIKTVLQYIQDNYKESISILELAGLCHFSKTHFMSLFKQTVGISCVEYIIQVRLRVANELLRQLIYPSLILP</sequence>
<evidence type="ECO:0000256" key="3">
    <source>
        <dbReference type="ARBA" id="ARBA00023163"/>
    </source>
</evidence>
<dbReference type="InterPro" id="IPR003313">
    <property type="entry name" value="AraC-bd"/>
</dbReference>
<reference evidence="5 6" key="1">
    <citation type="submission" date="2016-10" db="EMBL/GenBank/DDBJ databases">
        <authorList>
            <person name="de Groot N.N."/>
        </authorList>
    </citation>
    <scope>NUCLEOTIDE SEQUENCE [LARGE SCALE GENOMIC DNA]</scope>
    <source>
        <strain evidence="5 6">DSM 12992</strain>
    </source>
</reference>
<keyword evidence="2" id="KW-0238">DNA-binding</keyword>
<dbReference type="PANTHER" id="PTHR43280:SF28">
    <property type="entry name" value="HTH-TYPE TRANSCRIPTIONAL ACTIVATOR RHAS"/>
    <property type="match status" value="1"/>
</dbReference>
<keyword evidence="3" id="KW-0804">Transcription</keyword>
<evidence type="ECO:0000313" key="6">
    <source>
        <dbReference type="Proteomes" id="UP000199263"/>
    </source>
</evidence>
<evidence type="ECO:0000313" key="5">
    <source>
        <dbReference type="EMBL" id="SFC88256.1"/>
    </source>
</evidence>
<keyword evidence="1" id="KW-0805">Transcription regulation</keyword>
<dbReference type="AlphaFoldDB" id="A0A1I1MSZ5"/>
<dbReference type="InterPro" id="IPR014710">
    <property type="entry name" value="RmlC-like_jellyroll"/>
</dbReference>
<dbReference type="Pfam" id="PF02311">
    <property type="entry name" value="AraC_binding"/>
    <property type="match status" value="1"/>
</dbReference>
<dbReference type="Proteomes" id="UP000199263">
    <property type="component" value="Unassembled WGS sequence"/>
</dbReference>
<dbReference type="GO" id="GO:0003700">
    <property type="term" value="F:DNA-binding transcription factor activity"/>
    <property type="evidence" value="ECO:0007669"/>
    <property type="project" value="InterPro"/>
</dbReference>
<dbReference type="PROSITE" id="PS01124">
    <property type="entry name" value="HTH_ARAC_FAMILY_2"/>
    <property type="match status" value="1"/>
</dbReference>
<dbReference type="OrthoDB" id="9791615at2"/>
<dbReference type="Gene3D" id="1.10.10.60">
    <property type="entry name" value="Homeodomain-like"/>
    <property type="match status" value="1"/>
</dbReference>
<organism evidence="5 6">
    <name type="scientific">Clostridium uliginosum</name>
    <dbReference type="NCBI Taxonomy" id="119641"/>
    <lineage>
        <taxon>Bacteria</taxon>
        <taxon>Bacillati</taxon>
        <taxon>Bacillota</taxon>
        <taxon>Clostridia</taxon>
        <taxon>Eubacteriales</taxon>
        <taxon>Clostridiaceae</taxon>
        <taxon>Clostridium</taxon>
    </lineage>
</organism>
<protein>
    <submittedName>
        <fullName evidence="5">Regulatory helix-turn-helix protein, AraC family</fullName>
    </submittedName>
</protein>
<evidence type="ECO:0000256" key="1">
    <source>
        <dbReference type="ARBA" id="ARBA00023015"/>
    </source>
</evidence>
<keyword evidence="6" id="KW-1185">Reference proteome</keyword>
<dbReference type="EMBL" id="FOMG01000012">
    <property type="protein sequence ID" value="SFC88256.1"/>
    <property type="molecule type" value="Genomic_DNA"/>
</dbReference>
<name>A0A1I1MSZ5_9CLOT</name>
<dbReference type="InterPro" id="IPR009057">
    <property type="entry name" value="Homeodomain-like_sf"/>
</dbReference>
<dbReference type="InterPro" id="IPR037923">
    <property type="entry name" value="HTH-like"/>
</dbReference>
<dbReference type="RefSeq" id="WP_090091170.1">
    <property type="nucleotide sequence ID" value="NZ_FOMG01000012.1"/>
</dbReference>
<dbReference type="SUPFAM" id="SSF46689">
    <property type="entry name" value="Homeodomain-like"/>
    <property type="match status" value="1"/>
</dbReference>
<feature type="domain" description="HTH araC/xylS-type" evidence="4">
    <location>
        <begin position="194"/>
        <end position="263"/>
    </location>
</feature>